<dbReference type="GO" id="GO:0070762">
    <property type="term" value="C:nuclear pore transmembrane ring"/>
    <property type="evidence" value="ECO:0007669"/>
    <property type="project" value="TreeGrafter"/>
</dbReference>
<reference evidence="15" key="1">
    <citation type="submission" date="2023-03" db="EMBL/GenBank/DDBJ databases">
        <title>Massive genome expansion in bonnet fungi (Mycena s.s.) driven by repeated elements and novel gene families across ecological guilds.</title>
        <authorList>
            <consortium name="Lawrence Berkeley National Laboratory"/>
            <person name="Harder C.B."/>
            <person name="Miyauchi S."/>
            <person name="Viragh M."/>
            <person name="Kuo A."/>
            <person name="Thoen E."/>
            <person name="Andreopoulos B."/>
            <person name="Lu D."/>
            <person name="Skrede I."/>
            <person name="Drula E."/>
            <person name="Henrissat B."/>
            <person name="Morin E."/>
            <person name="Kohler A."/>
            <person name="Barry K."/>
            <person name="LaButti K."/>
            <person name="Morin E."/>
            <person name="Salamov A."/>
            <person name="Lipzen A."/>
            <person name="Mereny Z."/>
            <person name="Hegedus B."/>
            <person name="Baldrian P."/>
            <person name="Stursova M."/>
            <person name="Weitz H."/>
            <person name="Taylor A."/>
            <person name="Grigoriev I.V."/>
            <person name="Nagy L.G."/>
            <person name="Martin F."/>
            <person name="Kauserud H."/>
        </authorList>
    </citation>
    <scope>NUCLEOTIDE SEQUENCE</scope>
    <source>
        <strain evidence="15">9284</strain>
    </source>
</reference>
<evidence type="ECO:0000256" key="6">
    <source>
        <dbReference type="ARBA" id="ARBA00022816"/>
    </source>
</evidence>
<organism evidence="15 16">
    <name type="scientific">Roridomyces roridus</name>
    <dbReference type="NCBI Taxonomy" id="1738132"/>
    <lineage>
        <taxon>Eukaryota</taxon>
        <taxon>Fungi</taxon>
        <taxon>Dikarya</taxon>
        <taxon>Basidiomycota</taxon>
        <taxon>Agaricomycotina</taxon>
        <taxon>Agaricomycetes</taxon>
        <taxon>Agaricomycetidae</taxon>
        <taxon>Agaricales</taxon>
        <taxon>Marasmiineae</taxon>
        <taxon>Mycenaceae</taxon>
        <taxon>Roridomyces</taxon>
    </lineage>
</organism>
<feature type="transmembrane region" description="Helical" evidence="14">
    <location>
        <begin position="210"/>
        <end position="238"/>
    </location>
</feature>
<keyword evidence="16" id="KW-1185">Reference proteome</keyword>
<dbReference type="GO" id="GO:0015031">
    <property type="term" value="P:protein transport"/>
    <property type="evidence" value="ECO:0007669"/>
    <property type="project" value="UniProtKB-KW"/>
</dbReference>
<keyword evidence="5 14" id="KW-0812">Transmembrane</keyword>
<feature type="region of interest" description="Disordered" evidence="13">
    <location>
        <begin position="408"/>
        <end position="432"/>
    </location>
</feature>
<proteinExistence type="inferred from homology"/>
<keyword evidence="4" id="KW-0813">Transport</keyword>
<dbReference type="GO" id="GO:0051028">
    <property type="term" value="P:mRNA transport"/>
    <property type="evidence" value="ECO:0007669"/>
    <property type="project" value="UniProtKB-KW"/>
</dbReference>
<keyword evidence="12" id="KW-0539">Nucleus</keyword>
<evidence type="ECO:0000256" key="1">
    <source>
        <dbReference type="ARBA" id="ARBA00004232"/>
    </source>
</evidence>
<keyword evidence="8 14" id="KW-1133">Transmembrane helix</keyword>
<evidence type="ECO:0000256" key="11">
    <source>
        <dbReference type="ARBA" id="ARBA00023136"/>
    </source>
</evidence>
<evidence type="ECO:0000256" key="8">
    <source>
        <dbReference type="ARBA" id="ARBA00022989"/>
    </source>
</evidence>
<evidence type="ECO:0000256" key="10">
    <source>
        <dbReference type="ARBA" id="ARBA00023132"/>
    </source>
</evidence>
<dbReference type="GO" id="GO:0006999">
    <property type="term" value="P:nuclear pore organization"/>
    <property type="evidence" value="ECO:0007669"/>
    <property type="project" value="TreeGrafter"/>
</dbReference>
<evidence type="ECO:0000256" key="4">
    <source>
        <dbReference type="ARBA" id="ARBA00022448"/>
    </source>
</evidence>
<feature type="transmembrane region" description="Helical" evidence="14">
    <location>
        <begin position="55"/>
        <end position="73"/>
    </location>
</feature>
<dbReference type="GO" id="GO:0030674">
    <property type="term" value="F:protein-macromolecule adaptor activity"/>
    <property type="evidence" value="ECO:0007669"/>
    <property type="project" value="TreeGrafter"/>
</dbReference>
<accession>A0AAD7CEL3</accession>
<evidence type="ECO:0000256" key="5">
    <source>
        <dbReference type="ARBA" id="ARBA00022692"/>
    </source>
</evidence>
<keyword evidence="6" id="KW-0509">mRNA transport</keyword>
<protein>
    <submittedName>
        <fullName evidence="15">Nucleoporin protein Ndc1-Nup-domain-containing protein</fullName>
    </submittedName>
</protein>
<keyword evidence="9" id="KW-0811">Translocation</keyword>
<evidence type="ECO:0000256" key="2">
    <source>
        <dbReference type="ARBA" id="ARBA00004567"/>
    </source>
</evidence>
<evidence type="ECO:0000256" key="7">
    <source>
        <dbReference type="ARBA" id="ARBA00022927"/>
    </source>
</evidence>
<feature type="transmembrane region" description="Helical" evidence="14">
    <location>
        <begin position="79"/>
        <end position="100"/>
    </location>
</feature>
<evidence type="ECO:0000256" key="12">
    <source>
        <dbReference type="ARBA" id="ARBA00023242"/>
    </source>
</evidence>
<dbReference type="Proteomes" id="UP001221142">
    <property type="component" value="Unassembled WGS sequence"/>
</dbReference>
<gene>
    <name evidence="15" type="ORF">FB45DRAFT_891534</name>
</gene>
<dbReference type="PANTHER" id="PTHR13269">
    <property type="entry name" value="NUCLEOPORIN NDC1"/>
    <property type="match status" value="1"/>
</dbReference>
<dbReference type="GO" id="GO:0031965">
    <property type="term" value="C:nuclear membrane"/>
    <property type="evidence" value="ECO:0007669"/>
    <property type="project" value="UniProtKB-SubCell"/>
</dbReference>
<evidence type="ECO:0000313" key="15">
    <source>
        <dbReference type="EMBL" id="KAJ7646827.1"/>
    </source>
</evidence>
<feature type="transmembrane region" description="Helical" evidence="14">
    <location>
        <begin position="139"/>
        <end position="160"/>
    </location>
</feature>
<feature type="compositionally biased region" description="Pro residues" evidence="13">
    <location>
        <begin position="410"/>
        <end position="419"/>
    </location>
</feature>
<keyword evidence="10" id="KW-0906">Nuclear pore complex</keyword>
<evidence type="ECO:0000256" key="3">
    <source>
        <dbReference type="ARBA" id="ARBA00005760"/>
    </source>
</evidence>
<dbReference type="GO" id="GO:0005816">
    <property type="term" value="C:spindle pole body"/>
    <property type="evidence" value="ECO:0007669"/>
    <property type="project" value="TreeGrafter"/>
</dbReference>
<evidence type="ECO:0000313" key="16">
    <source>
        <dbReference type="Proteomes" id="UP001221142"/>
    </source>
</evidence>
<dbReference type="GO" id="GO:0070631">
    <property type="term" value="P:spindle pole body localization"/>
    <property type="evidence" value="ECO:0007669"/>
    <property type="project" value="TreeGrafter"/>
</dbReference>
<comment type="caution">
    <text evidence="15">The sequence shown here is derived from an EMBL/GenBank/DDBJ whole genome shotgun (WGS) entry which is preliminary data.</text>
</comment>
<comment type="subcellular location">
    <subcellularLocation>
        <location evidence="1">Nucleus membrane</location>
        <topology evidence="1">Multi-pass membrane protein</topology>
    </subcellularLocation>
    <subcellularLocation>
        <location evidence="2">Nucleus</location>
        <location evidence="2">Nuclear pore complex</location>
    </subcellularLocation>
</comment>
<evidence type="ECO:0000256" key="13">
    <source>
        <dbReference type="SAM" id="MobiDB-lite"/>
    </source>
</evidence>
<evidence type="ECO:0000256" key="9">
    <source>
        <dbReference type="ARBA" id="ARBA00023010"/>
    </source>
</evidence>
<dbReference type="AlphaFoldDB" id="A0AAD7CEL3"/>
<keyword evidence="7" id="KW-0653">Protein transport</keyword>
<feature type="transmembrane region" description="Helical" evidence="14">
    <location>
        <begin position="172"/>
        <end position="189"/>
    </location>
</feature>
<dbReference type="InterPro" id="IPR019049">
    <property type="entry name" value="Nucleoporin_prot_Ndc1/Nup"/>
</dbReference>
<name>A0AAD7CEL3_9AGAR</name>
<dbReference type="EMBL" id="JARKIF010000002">
    <property type="protein sequence ID" value="KAJ7646827.1"/>
    <property type="molecule type" value="Genomic_DNA"/>
</dbReference>
<evidence type="ECO:0000256" key="14">
    <source>
        <dbReference type="SAM" id="Phobius"/>
    </source>
</evidence>
<comment type="similarity">
    <text evidence="3">Belongs to the NDC1 family.</text>
</comment>
<dbReference type="Pfam" id="PF09531">
    <property type="entry name" value="Ndc1_Nup"/>
    <property type="match status" value="2"/>
</dbReference>
<dbReference type="PANTHER" id="PTHR13269:SF6">
    <property type="entry name" value="NUCLEOPORIN NDC1"/>
    <property type="match status" value="1"/>
</dbReference>
<keyword evidence="11 14" id="KW-0472">Membrane</keyword>
<sequence length="673" mass="72287">MAANTPRSAFSGVPTPIRAITTPLRSTVAPPIPPASELYEPLAKAVLRRRLTNRIFLYTSLISTVGTSVWLFWTGRLTLTRLFIASLTLWAGGILPVILLRKSYLTVTHTTAPSPLLLVQKSLAPPLSSRTMHALQTHLFSALCILAIHASIDNTLPVFIKSRKHPYTPHPVFVLLALSQSILAVLYVLRSVLRDVWVFPFRRPSLTPSVAAVLGPVLLPVLALPVALIALFVVIPILRRLPVLSLLLRAILYPHASVLRSLGRAWTLGVQTMGAWEVAAAIWGWSIGEPLRTTPAVRALVSGISVAATPAPTPSASSSVLSTPSSLSRSSFLAPPPPPFPDTPAPAPISIYTHLAYAELLALASSSDSGALKVRSEAFDVEGAVWSRLARETLILIGREYRVLLGRGTPPAPAAPPSKPAQATPSVPATPSPFKPSLLIKENIFAKKTPSSPASRLADALASGGPVEEIVAPAMESLAKAPIPVPELQLQKYVPDWRSYIPAPRLPVWATAHLNAVLAVSLPRAWTQPRKGREVAGWVPRRELCIEAIGVLSHLTCASLAEDRFGVVQRDIPRVIEALLEFLGAVEEAQEGLRPKGTDSGSKEGELLTPEQAQKEAAEAADLIEARAVLGDVADALKEGVARIVRTFGDKLRAFRFPPRTAARLQGFVDYCA</sequence>